<evidence type="ECO:0000259" key="3">
    <source>
        <dbReference type="Pfam" id="PF13505"/>
    </source>
</evidence>
<dbReference type="EMBL" id="ATHL01000056">
    <property type="protein sequence ID" value="EQB17419.1"/>
    <property type="molecule type" value="Genomic_DNA"/>
</dbReference>
<feature type="signal peptide" evidence="2">
    <location>
        <begin position="1"/>
        <end position="26"/>
    </location>
</feature>
<dbReference type="InterPro" id="IPR011250">
    <property type="entry name" value="OMP/PagP_B-barrel"/>
</dbReference>
<organism evidence="4 5">
    <name type="scientific">Novosphingobium lindaniclasticum LE124</name>
    <dbReference type="NCBI Taxonomy" id="1096930"/>
    <lineage>
        <taxon>Bacteria</taxon>
        <taxon>Pseudomonadati</taxon>
        <taxon>Pseudomonadota</taxon>
        <taxon>Alphaproteobacteria</taxon>
        <taxon>Sphingomonadales</taxon>
        <taxon>Sphingomonadaceae</taxon>
        <taxon>Novosphingobium</taxon>
    </lineage>
</organism>
<feature type="domain" description="Outer membrane protein beta-barrel" evidence="3">
    <location>
        <begin position="14"/>
        <end position="159"/>
    </location>
</feature>
<protein>
    <recommendedName>
        <fullName evidence="3">Outer membrane protein beta-barrel domain-containing protein</fullName>
    </recommendedName>
</protein>
<evidence type="ECO:0000256" key="1">
    <source>
        <dbReference type="ARBA" id="ARBA00022729"/>
    </source>
</evidence>
<sequence>MRNLPILLPVALVSAAAIAAPAPALADETYVEGTGGIIWNHEEANAVAAVTLGHDIDLSERLFVGGEGFAEKVLANDTRVVWGIGGRAGARVLPGAKLYAAANWQSKDCRECSDAVGLSAGWEQDLNEKVYAKLEYKHVLIGNGEPDSDIVAVGIGTKF</sequence>
<comment type="caution">
    <text evidence="4">The sequence shown here is derived from an EMBL/GenBank/DDBJ whole genome shotgun (WGS) entry which is preliminary data.</text>
</comment>
<accession>T0J651</accession>
<dbReference type="SUPFAM" id="SSF56925">
    <property type="entry name" value="OMPA-like"/>
    <property type="match status" value="1"/>
</dbReference>
<dbReference type="AlphaFoldDB" id="T0J651"/>
<keyword evidence="1 2" id="KW-0732">Signal</keyword>
<gene>
    <name evidence="4" type="ORF">L284_08485</name>
</gene>
<evidence type="ECO:0000313" key="5">
    <source>
        <dbReference type="Proteomes" id="UP000015527"/>
    </source>
</evidence>
<reference evidence="4 5" key="1">
    <citation type="journal article" date="2013" name="Genome Announc.">
        <title>Genome Sequence of Novosphingobium lindaniclasticum LE124T, Isolated from a Hexachlorocyclohexane Dumpsite.</title>
        <authorList>
            <person name="Saxena A."/>
            <person name="Nayyar N."/>
            <person name="Sangwan N."/>
            <person name="Kumari R."/>
            <person name="Khurana J.P."/>
            <person name="Lal R."/>
        </authorList>
    </citation>
    <scope>NUCLEOTIDE SEQUENCE [LARGE SCALE GENOMIC DNA]</scope>
    <source>
        <strain evidence="4 5">LE124</strain>
    </source>
</reference>
<evidence type="ECO:0000256" key="2">
    <source>
        <dbReference type="SAM" id="SignalP"/>
    </source>
</evidence>
<name>T0J651_9SPHN</name>
<dbReference type="Pfam" id="PF13505">
    <property type="entry name" value="OMP_b-brl"/>
    <property type="match status" value="1"/>
</dbReference>
<evidence type="ECO:0000313" key="4">
    <source>
        <dbReference type="EMBL" id="EQB17419.1"/>
    </source>
</evidence>
<dbReference type="eggNOG" id="ENOG50315KD">
    <property type="taxonomic scope" value="Bacteria"/>
</dbReference>
<feature type="chain" id="PRO_5004565601" description="Outer membrane protein beta-barrel domain-containing protein" evidence="2">
    <location>
        <begin position="27"/>
        <end position="159"/>
    </location>
</feature>
<dbReference type="RefSeq" id="WP_021233600.1">
    <property type="nucleotide sequence ID" value="NZ_ATHL01000056.1"/>
</dbReference>
<proteinExistence type="predicted"/>
<dbReference type="InterPro" id="IPR027385">
    <property type="entry name" value="Beta-barrel_OMP"/>
</dbReference>
<dbReference type="Proteomes" id="UP000015527">
    <property type="component" value="Unassembled WGS sequence"/>
</dbReference>
<dbReference type="PATRIC" id="fig|1096930.3.peg.1679"/>
<keyword evidence="5" id="KW-1185">Reference proteome</keyword>